<dbReference type="Proteomes" id="UP000509510">
    <property type="component" value="Chromosome I"/>
</dbReference>
<dbReference type="KEGG" id="trg:TRUGW13939_00248"/>
<name>A0A7H8QHW7_TALRU</name>
<keyword evidence="2" id="KW-1185">Reference proteome</keyword>
<dbReference type="PANTHER" id="PTHR42085:SF2">
    <property type="entry name" value="F-BOX DOMAIN-CONTAINING PROTEIN"/>
    <property type="match status" value="1"/>
</dbReference>
<dbReference type="GeneID" id="55987763"/>
<dbReference type="AlphaFoldDB" id="A0A7H8QHW7"/>
<dbReference type="RefSeq" id="XP_035339351.1">
    <property type="nucleotide sequence ID" value="XM_035483458.1"/>
</dbReference>
<organism evidence="1 2">
    <name type="scientific">Talaromyces rugulosus</name>
    <name type="common">Penicillium rugulosum</name>
    <dbReference type="NCBI Taxonomy" id="121627"/>
    <lineage>
        <taxon>Eukaryota</taxon>
        <taxon>Fungi</taxon>
        <taxon>Dikarya</taxon>
        <taxon>Ascomycota</taxon>
        <taxon>Pezizomycotina</taxon>
        <taxon>Eurotiomycetes</taxon>
        <taxon>Eurotiomycetidae</taxon>
        <taxon>Eurotiales</taxon>
        <taxon>Trichocomaceae</taxon>
        <taxon>Talaromyces</taxon>
        <taxon>Talaromyces sect. Islandici</taxon>
    </lineage>
</organism>
<evidence type="ECO:0000313" key="2">
    <source>
        <dbReference type="Proteomes" id="UP000509510"/>
    </source>
</evidence>
<reference evidence="2" key="1">
    <citation type="submission" date="2020-06" db="EMBL/GenBank/DDBJ databases">
        <title>A chromosome-scale genome assembly of Talaromyces rugulosus W13939.</title>
        <authorList>
            <person name="Wang B."/>
            <person name="Guo L."/>
            <person name="Ye K."/>
            <person name="Wang L."/>
        </authorList>
    </citation>
    <scope>NUCLEOTIDE SEQUENCE [LARGE SCALE GENOMIC DNA]</scope>
    <source>
        <strain evidence="2">W13939</strain>
    </source>
</reference>
<proteinExistence type="predicted"/>
<dbReference type="EMBL" id="CP055898">
    <property type="protein sequence ID" value="QKX53172.1"/>
    <property type="molecule type" value="Genomic_DNA"/>
</dbReference>
<evidence type="ECO:0000313" key="1">
    <source>
        <dbReference type="EMBL" id="QKX53172.1"/>
    </source>
</evidence>
<protein>
    <submittedName>
        <fullName evidence="1">Uncharacterized protein</fullName>
    </submittedName>
</protein>
<dbReference type="InterPro" id="IPR038883">
    <property type="entry name" value="AN11006-like"/>
</dbReference>
<dbReference type="PANTHER" id="PTHR42085">
    <property type="entry name" value="F-BOX DOMAIN-CONTAINING PROTEIN"/>
    <property type="match status" value="1"/>
</dbReference>
<gene>
    <name evidence="1" type="ORF">TRUGW13939_00248</name>
</gene>
<accession>A0A7H8QHW7</accession>
<dbReference type="OrthoDB" id="4473025at2759"/>
<sequence>MPAIPLDCGFIYNELTPIVYSRRVFIILYDNTNGLASLQNLSDHGLKHMRDLTVVLSHERCVHKKDDSWLFTRREETYCFTRPLLLEKSQNPNEHGTKVLREWKRASEMLAARITPGRLHLQLICYVENFNTGETMVAPLAKLPVLKNCSISLGSNNGLAELARISRLRAKGVLLRNVEYVEKPFRYEYLPCEIRLIILENTGLVPGGGKICWTTKHGYSLQNSDWCLNHHDLRNSVYYYCYCNTYHASAVSKQCLCWEPPVALWQVSRAFREDALRVFFGKNRFIIMHDDKKSCMSQPSSFLSWAVPRDGLKYIRSLEVVLNGDGNSYNEDPSQYRYPHQDLVEYLERTRDDWTPLGLTLSVYIATVTPINELQSTENAISYEGKIMYDCYYSFFTALSGFRSLNRLFVYALEQWWGEVRFDIGDIEYDSGGTWDHLEKSLEQLTMGRQYGSNDVGKWPDIHEIN</sequence>